<reference evidence="2 3" key="1">
    <citation type="journal article" date="2013" name="BMC Genomics">
        <title>Reconstruction of the lipid metabolism for the microalga Monoraphidium neglectum from its genome sequence reveals characteristics suitable for biofuel production.</title>
        <authorList>
            <person name="Bogen C."/>
            <person name="Al-Dilaimi A."/>
            <person name="Albersmeier A."/>
            <person name="Wichmann J."/>
            <person name="Grundmann M."/>
            <person name="Rupp O."/>
            <person name="Lauersen K.J."/>
            <person name="Blifernez-Klassen O."/>
            <person name="Kalinowski J."/>
            <person name="Goesmann A."/>
            <person name="Mussgnug J.H."/>
            <person name="Kruse O."/>
        </authorList>
    </citation>
    <scope>NUCLEOTIDE SEQUENCE [LARGE SCALE GENOMIC DNA]</scope>
    <source>
        <strain evidence="2 3">SAG 48.87</strain>
    </source>
</reference>
<sequence>MTAAAASPGRFPWPEGHIAHPRGFDPAVQPASHNQGLKAQQARLRLSMYGIELRKLLTALQTYVSTQVQNRPSTVGGALQHALTCFEGDDQAHVSGSMHLIAGDLMHALPPAQRYDGAYLHPDQAGAVGAVIAYSVRSHLYKRQPERDVTVLRAIRQGQDSATCARVDRWEPPSEALERFMMLARDPRVQTRVSVTDMLNLIGNMLHRRLNQDWRLIRQMHMSGRVATDNDHAAMLGALETEAKHILDEAWDAYLAHLPEGDQRAQLEPEPAAAAVPRRPHGPRAAADATLIEGDEGEDPMTAALAALATLAAAAAVPAGRQRLNAVTWADLAERHGWPAHAMATGGEWEVALATVRGD</sequence>
<evidence type="ECO:0000313" key="2">
    <source>
        <dbReference type="EMBL" id="KIY92877.1"/>
    </source>
</evidence>
<feature type="region of interest" description="Disordered" evidence="1">
    <location>
        <begin position="1"/>
        <end position="36"/>
    </location>
</feature>
<dbReference type="Proteomes" id="UP000054498">
    <property type="component" value="Unassembled WGS sequence"/>
</dbReference>
<name>A0A0D2IY59_9CHLO</name>
<dbReference type="RefSeq" id="XP_013891897.1">
    <property type="nucleotide sequence ID" value="XM_014036443.1"/>
</dbReference>
<proteinExistence type="predicted"/>
<dbReference type="AlphaFoldDB" id="A0A0D2IY59"/>
<evidence type="ECO:0000313" key="3">
    <source>
        <dbReference type="Proteomes" id="UP000054498"/>
    </source>
</evidence>
<keyword evidence="3" id="KW-1185">Reference proteome</keyword>
<accession>A0A0D2IY59</accession>
<dbReference type="KEGG" id="mng:MNEG_15087"/>
<protein>
    <submittedName>
        <fullName evidence="2">Uncharacterized protein</fullName>
    </submittedName>
</protein>
<dbReference type="GeneID" id="25732713"/>
<evidence type="ECO:0000256" key="1">
    <source>
        <dbReference type="SAM" id="MobiDB-lite"/>
    </source>
</evidence>
<gene>
    <name evidence="2" type="ORF">MNEG_15087</name>
</gene>
<organism evidence="2 3">
    <name type="scientific">Monoraphidium neglectum</name>
    <dbReference type="NCBI Taxonomy" id="145388"/>
    <lineage>
        <taxon>Eukaryota</taxon>
        <taxon>Viridiplantae</taxon>
        <taxon>Chlorophyta</taxon>
        <taxon>core chlorophytes</taxon>
        <taxon>Chlorophyceae</taxon>
        <taxon>CS clade</taxon>
        <taxon>Sphaeropleales</taxon>
        <taxon>Selenastraceae</taxon>
        <taxon>Monoraphidium</taxon>
    </lineage>
</organism>
<dbReference type="EMBL" id="KK105234">
    <property type="protein sequence ID" value="KIY92877.1"/>
    <property type="molecule type" value="Genomic_DNA"/>
</dbReference>